<dbReference type="InterPro" id="IPR020802">
    <property type="entry name" value="TesA-like"/>
</dbReference>
<dbReference type="Gene3D" id="3.40.50.1820">
    <property type="entry name" value="alpha/beta hydrolase"/>
    <property type="match status" value="1"/>
</dbReference>
<evidence type="ECO:0000313" key="5">
    <source>
        <dbReference type="Proteomes" id="UP000552644"/>
    </source>
</evidence>
<evidence type="ECO:0000313" key="4">
    <source>
        <dbReference type="EMBL" id="MBB4919039.1"/>
    </source>
</evidence>
<proteinExistence type="inferred from homology"/>
<protein>
    <submittedName>
        <fullName evidence="4">Surfactin synthase thioesterase subunit</fullName>
    </submittedName>
</protein>
<dbReference type="Proteomes" id="UP000552644">
    <property type="component" value="Unassembled WGS sequence"/>
</dbReference>
<dbReference type="InterPro" id="IPR012223">
    <property type="entry name" value="TEII"/>
</dbReference>
<comment type="similarity">
    <text evidence="1">Belongs to the thioesterase family.</text>
</comment>
<name>A0A7W7QT17_9ACTN</name>
<feature type="domain" description="Thioesterase TesA-like" evidence="3">
    <location>
        <begin position="26"/>
        <end position="247"/>
    </location>
</feature>
<dbReference type="InterPro" id="IPR029058">
    <property type="entry name" value="AB_hydrolase_fold"/>
</dbReference>
<dbReference type="RefSeq" id="WP_184720845.1">
    <property type="nucleotide sequence ID" value="NZ_JACHJP010000008.1"/>
</dbReference>
<evidence type="ECO:0000256" key="2">
    <source>
        <dbReference type="ARBA" id="ARBA00022801"/>
    </source>
</evidence>
<dbReference type="PANTHER" id="PTHR11487:SF0">
    <property type="entry name" value="S-ACYL FATTY ACID SYNTHASE THIOESTERASE, MEDIUM CHAIN"/>
    <property type="match status" value="1"/>
</dbReference>
<dbReference type="InterPro" id="IPR001031">
    <property type="entry name" value="Thioesterase"/>
</dbReference>
<dbReference type="Pfam" id="PF00975">
    <property type="entry name" value="Thioesterase"/>
    <property type="match status" value="1"/>
</dbReference>
<dbReference type="AlphaFoldDB" id="A0A7W7QT17"/>
<dbReference type="SMART" id="SM00824">
    <property type="entry name" value="PKS_TE"/>
    <property type="match status" value="1"/>
</dbReference>
<dbReference type="GO" id="GO:0008610">
    <property type="term" value="P:lipid biosynthetic process"/>
    <property type="evidence" value="ECO:0007669"/>
    <property type="project" value="TreeGrafter"/>
</dbReference>
<dbReference type="GO" id="GO:0016787">
    <property type="term" value="F:hydrolase activity"/>
    <property type="evidence" value="ECO:0007669"/>
    <property type="project" value="UniProtKB-KW"/>
</dbReference>
<accession>A0A7W7QT17</accession>
<gene>
    <name evidence="4" type="ORF">FHS44_006175</name>
</gene>
<dbReference type="PANTHER" id="PTHR11487">
    <property type="entry name" value="THIOESTERASE"/>
    <property type="match status" value="1"/>
</dbReference>
<keyword evidence="5" id="KW-1185">Reference proteome</keyword>
<dbReference type="SUPFAM" id="SSF53474">
    <property type="entry name" value="alpha/beta-Hydrolases"/>
    <property type="match status" value="1"/>
</dbReference>
<evidence type="ECO:0000259" key="3">
    <source>
        <dbReference type="SMART" id="SM00824"/>
    </source>
</evidence>
<dbReference type="EMBL" id="JACHJP010000008">
    <property type="protein sequence ID" value="MBB4919039.1"/>
    <property type="molecule type" value="Genomic_DNA"/>
</dbReference>
<organism evidence="4 5">
    <name type="scientific">Streptosporangium saharense</name>
    <dbReference type="NCBI Taxonomy" id="1706840"/>
    <lineage>
        <taxon>Bacteria</taxon>
        <taxon>Bacillati</taxon>
        <taxon>Actinomycetota</taxon>
        <taxon>Actinomycetes</taxon>
        <taxon>Streptosporangiales</taxon>
        <taxon>Streptosporangiaceae</taxon>
        <taxon>Streptosporangium</taxon>
    </lineage>
</organism>
<sequence>MTLTNGAADTWIRRFHPAPAARVRLVCLPHAGGSASYWYPMSTAVVPDVDVLAVQYPGRQDRRHEPCVETIETLADLVTEALLPYRDLPVALFGHSMGAVVGFEVARRLEALGTPAAILFASGRRAPSRHRDEDVHLRGVDGLVAELRKLDGTNPRALQDPELLQMILPAVRADYRAVETYRYRPGPPLSCPIHALVGDDDEKATVEEARAWREHTVGGAELDVFPGGHFYLTQHQAAIVRLVTDRLLSPMASSTGQR</sequence>
<keyword evidence="2" id="KW-0378">Hydrolase</keyword>
<reference evidence="4 5" key="1">
    <citation type="submission" date="2020-08" db="EMBL/GenBank/DDBJ databases">
        <title>Genomic Encyclopedia of Type Strains, Phase III (KMG-III): the genomes of soil and plant-associated and newly described type strains.</title>
        <authorList>
            <person name="Whitman W."/>
        </authorList>
    </citation>
    <scope>NUCLEOTIDE SEQUENCE [LARGE SCALE GENOMIC DNA]</scope>
    <source>
        <strain evidence="4 5">CECT 8840</strain>
    </source>
</reference>
<evidence type="ECO:0000256" key="1">
    <source>
        <dbReference type="ARBA" id="ARBA00007169"/>
    </source>
</evidence>
<comment type="caution">
    <text evidence="4">The sequence shown here is derived from an EMBL/GenBank/DDBJ whole genome shotgun (WGS) entry which is preliminary data.</text>
</comment>